<dbReference type="PANTHER" id="PTHR11945">
    <property type="entry name" value="MADS BOX PROTEIN"/>
    <property type="match status" value="1"/>
</dbReference>
<dbReference type="GO" id="GO:0045944">
    <property type="term" value="P:positive regulation of transcription by RNA polymerase II"/>
    <property type="evidence" value="ECO:0007669"/>
    <property type="project" value="InterPro"/>
</dbReference>
<reference evidence="7" key="1">
    <citation type="submission" date="2023-05" db="EMBL/GenBank/DDBJ databases">
        <title>Genome and transcriptome analyses reveal genes involved in the formation of fine ridges on petal epidermal cells in Hibiscus trionum.</title>
        <authorList>
            <person name="Koshimizu S."/>
            <person name="Masuda S."/>
            <person name="Ishii T."/>
            <person name="Shirasu K."/>
            <person name="Hoshino A."/>
            <person name="Arita M."/>
        </authorList>
    </citation>
    <scope>NUCLEOTIDE SEQUENCE</scope>
    <source>
        <strain evidence="7">Hamamatsu line</strain>
    </source>
</reference>
<dbReference type="Gene3D" id="6.10.140.920">
    <property type="match status" value="1"/>
</dbReference>
<dbReference type="PRINTS" id="PR00404">
    <property type="entry name" value="MADSDOMAIN"/>
</dbReference>
<dbReference type="Pfam" id="PF00319">
    <property type="entry name" value="SRF-TF"/>
    <property type="match status" value="1"/>
</dbReference>
<comment type="subcellular location">
    <subcellularLocation>
        <location evidence="1">Nucleus</location>
    </subcellularLocation>
</comment>
<proteinExistence type="predicted"/>
<evidence type="ECO:0000259" key="6">
    <source>
        <dbReference type="PROSITE" id="PS50066"/>
    </source>
</evidence>
<dbReference type="SMART" id="SM00432">
    <property type="entry name" value="MADS"/>
    <property type="match status" value="1"/>
</dbReference>
<evidence type="ECO:0000256" key="1">
    <source>
        <dbReference type="ARBA" id="ARBA00004123"/>
    </source>
</evidence>
<dbReference type="EMBL" id="BSYR01000009">
    <property type="protein sequence ID" value="GMI70602.1"/>
    <property type="molecule type" value="Genomic_DNA"/>
</dbReference>
<keyword evidence="4" id="KW-0804">Transcription</keyword>
<dbReference type="InterPro" id="IPR036879">
    <property type="entry name" value="TF_MADSbox_sf"/>
</dbReference>
<evidence type="ECO:0000256" key="3">
    <source>
        <dbReference type="ARBA" id="ARBA00023125"/>
    </source>
</evidence>
<dbReference type="GO" id="GO:0000978">
    <property type="term" value="F:RNA polymerase II cis-regulatory region sequence-specific DNA binding"/>
    <property type="evidence" value="ECO:0007669"/>
    <property type="project" value="TreeGrafter"/>
</dbReference>
<evidence type="ECO:0000256" key="2">
    <source>
        <dbReference type="ARBA" id="ARBA00023015"/>
    </source>
</evidence>
<dbReference type="GO" id="GO:0046983">
    <property type="term" value="F:protein dimerization activity"/>
    <property type="evidence" value="ECO:0007669"/>
    <property type="project" value="InterPro"/>
</dbReference>
<evidence type="ECO:0000256" key="5">
    <source>
        <dbReference type="ARBA" id="ARBA00023242"/>
    </source>
</evidence>
<dbReference type="SUPFAM" id="SSF55455">
    <property type="entry name" value="SRF-like"/>
    <property type="match status" value="1"/>
</dbReference>
<dbReference type="FunFam" id="3.40.1810.10:FF:000006">
    <property type="entry name" value="Agamous-like MADS-box protein AGL62"/>
    <property type="match status" value="1"/>
</dbReference>
<keyword evidence="2" id="KW-0805">Transcription regulation</keyword>
<protein>
    <recommendedName>
        <fullName evidence="6">MADS-box domain-containing protein</fullName>
    </recommendedName>
</protein>
<dbReference type="Proteomes" id="UP001165190">
    <property type="component" value="Unassembled WGS sequence"/>
</dbReference>
<dbReference type="PROSITE" id="PS50066">
    <property type="entry name" value="MADS_BOX_2"/>
    <property type="match status" value="1"/>
</dbReference>
<evidence type="ECO:0000256" key="4">
    <source>
        <dbReference type="ARBA" id="ARBA00023163"/>
    </source>
</evidence>
<keyword evidence="3" id="KW-0238">DNA-binding</keyword>
<feature type="domain" description="MADS-box" evidence="6">
    <location>
        <begin position="6"/>
        <end position="66"/>
    </location>
</feature>
<comment type="caution">
    <text evidence="7">The sequence shown here is derived from an EMBL/GenBank/DDBJ whole genome shotgun (WGS) entry which is preliminary data.</text>
</comment>
<keyword evidence="5" id="KW-0539">Nucleus</keyword>
<dbReference type="GO" id="GO:0000981">
    <property type="term" value="F:DNA-binding transcription factor activity, RNA polymerase II-specific"/>
    <property type="evidence" value="ECO:0007669"/>
    <property type="project" value="TreeGrafter"/>
</dbReference>
<dbReference type="InterPro" id="IPR033896">
    <property type="entry name" value="MEF2-like_N"/>
</dbReference>
<organism evidence="7 8">
    <name type="scientific">Hibiscus trionum</name>
    <name type="common">Flower of an hour</name>
    <dbReference type="NCBI Taxonomy" id="183268"/>
    <lineage>
        <taxon>Eukaryota</taxon>
        <taxon>Viridiplantae</taxon>
        <taxon>Streptophyta</taxon>
        <taxon>Embryophyta</taxon>
        <taxon>Tracheophyta</taxon>
        <taxon>Spermatophyta</taxon>
        <taxon>Magnoliopsida</taxon>
        <taxon>eudicotyledons</taxon>
        <taxon>Gunneridae</taxon>
        <taxon>Pentapetalae</taxon>
        <taxon>rosids</taxon>
        <taxon>malvids</taxon>
        <taxon>Malvales</taxon>
        <taxon>Malvaceae</taxon>
        <taxon>Malvoideae</taxon>
        <taxon>Hibiscus</taxon>
    </lineage>
</organism>
<dbReference type="Gene3D" id="3.40.1810.10">
    <property type="entry name" value="Transcription factor, MADS-box"/>
    <property type="match status" value="1"/>
</dbReference>
<dbReference type="InterPro" id="IPR002100">
    <property type="entry name" value="TF_MADSbox"/>
</dbReference>
<dbReference type="CDD" id="cd00265">
    <property type="entry name" value="MADS_MEF2_like"/>
    <property type="match status" value="1"/>
</dbReference>
<dbReference type="PANTHER" id="PTHR11945:SF776">
    <property type="entry name" value="AGAMOUS-LIKE 50-RELATED"/>
    <property type="match status" value="1"/>
</dbReference>
<gene>
    <name evidence="7" type="ORF">HRI_000729500</name>
</gene>
<dbReference type="GO" id="GO:0005634">
    <property type="term" value="C:nucleus"/>
    <property type="evidence" value="ECO:0007669"/>
    <property type="project" value="UniProtKB-SubCell"/>
</dbReference>
<dbReference type="AlphaFoldDB" id="A0A9W7H4P6"/>
<keyword evidence="8" id="KW-1185">Reference proteome</keyword>
<name>A0A9W7H4P6_HIBTR</name>
<accession>A0A9W7H4P6</accession>
<dbReference type="OrthoDB" id="1933443at2759"/>
<sequence length="392" mass="43403">MAKKNLGRQKVAMVKMTNESHLLVTFSKRRGGLFKKASEISVLCGAEVVIIVFSPGKKVYSFGHPSVDIVTDRYLGIEKPDTSGTWQIVEAHRNAHIHELGMHLNQRTSLLDDEKKRGEELNQVIKANQQRNWWQKPIEELDESQLLQLRAAMVQLKKKVEAEKLAVPNENPRQFYLGSSSTGWMIPGFDENMVVAEYTVPSMIVPPPGPGYNLNPAQEGYNIVPEQGYTVNPAQEGYNIVPEQGYTVNPAQEGYNIVPEQGYTVNPAQEGYNIVPEQGYTVNPAQEGYNIVPEQGYTVNPAEEYIVDPAEEYIVDPIEEYIVDPAVNPADGDNAKPEGNDTPGFVGGYIIDPQENDILDTSGLGGYNSNPGGNDNLDSLEKVLKDFEGGFF</sequence>
<evidence type="ECO:0000313" key="8">
    <source>
        <dbReference type="Proteomes" id="UP001165190"/>
    </source>
</evidence>
<evidence type="ECO:0000313" key="7">
    <source>
        <dbReference type="EMBL" id="GMI70602.1"/>
    </source>
</evidence>